<dbReference type="Gene3D" id="3.30.1490.300">
    <property type="match status" value="1"/>
</dbReference>
<organism evidence="1">
    <name type="scientific">marine sediment metagenome</name>
    <dbReference type="NCBI Taxonomy" id="412755"/>
    <lineage>
        <taxon>unclassified sequences</taxon>
        <taxon>metagenomes</taxon>
        <taxon>ecological metagenomes</taxon>
    </lineage>
</organism>
<sequence>SELFIDHIRMPKTDDGKLDDAIFSRIKQKLPFEPVKENTIMKYIPMEQDNVLVIATERKIIDRHLAIYEKAGLAIKSIGVWPVALANCYTKFFGRRKSDLEAIVMIVCIEANCTNVVICRHKNFTRKGVFFYQA</sequence>
<dbReference type="Gene3D" id="3.30.420.40">
    <property type="match status" value="2"/>
</dbReference>
<dbReference type="EMBL" id="BARW01035024">
    <property type="protein sequence ID" value="GAJ12652.1"/>
    <property type="molecule type" value="Genomic_DNA"/>
</dbReference>
<proteinExistence type="predicted"/>
<dbReference type="AlphaFoldDB" id="X1V8H5"/>
<protein>
    <submittedName>
        <fullName evidence="1">Uncharacterized protein</fullName>
    </submittedName>
</protein>
<name>X1V8H5_9ZZZZ</name>
<accession>X1V8H5</accession>
<gene>
    <name evidence="1" type="ORF">S12H4_54729</name>
</gene>
<reference evidence="1" key="1">
    <citation type="journal article" date="2014" name="Front. Microbiol.">
        <title>High frequency of phylogenetically diverse reductive dehalogenase-homologous genes in deep subseafloor sedimentary metagenomes.</title>
        <authorList>
            <person name="Kawai M."/>
            <person name="Futagami T."/>
            <person name="Toyoda A."/>
            <person name="Takaki Y."/>
            <person name="Nishi S."/>
            <person name="Hori S."/>
            <person name="Arai W."/>
            <person name="Tsubouchi T."/>
            <person name="Morono Y."/>
            <person name="Uchiyama I."/>
            <person name="Ito T."/>
            <person name="Fujiyama A."/>
            <person name="Inagaki F."/>
            <person name="Takami H."/>
        </authorList>
    </citation>
    <scope>NUCLEOTIDE SEQUENCE</scope>
    <source>
        <strain evidence="1">Expedition CK06-06</strain>
    </source>
</reference>
<evidence type="ECO:0000313" key="1">
    <source>
        <dbReference type="EMBL" id="GAJ12652.1"/>
    </source>
</evidence>
<comment type="caution">
    <text evidence="1">The sequence shown here is derived from an EMBL/GenBank/DDBJ whole genome shotgun (WGS) entry which is preliminary data.</text>
</comment>
<feature type="non-terminal residue" evidence="1">
    <location>
        <position position="1"/>
    </location>
</feature>